<dbReference type="AlphaFoldDB" id="A0ABD1YBB4"/>
<dbReference type="EMBL" id="JBHFFA010000005">
    <property type="protein sequence ID" value="KAL2624059.1"/>
    <property type="molecule type" value="Genomic_DNA"/>
</dbReference>
<dbReference type="PANTHER" id="PTHR33223:SF6">
    <property type="entry name" value="CCHC-TYPE DOMAIN-CONTAINING PROTEIN"/>
    <property type="match status" value="1"/>
</dbReference>
<evidence type="ECO:0000313" key="4">
    <source>
        <dbReference type="EMBL" id="KAL2624059.1"/>
    </source>
</evidence>
<keyword evidence="1" id="KW-0479">Metal-binding</keyword>
<dbReference type="PROSITE" id="PS50158">
    <property type="entry name" value="ZF_CCHC"/>
    <property type="match status" value="1"/>
</dbReference>
<evidence type="ECO:0000256" key="1">
    <source>
        <dbReference type="PROSITE-ProRule" id="PRU00047"/>
    </source>
</evidence>
<feature type="compositionally biased region" description="Basic residues" evidence="2">
    <location>
        <begin position="165"/>
        <end position="181"/>
    </location>
</feature>
<sequence>MFKGKEGNDPDLFLQEFDLTTNANRENEDANKLRLFPALLKKRASKWFVALPEATWHNWPLLRNAFVQEFRDLGYTTKVVNQLNYLRQEKEESLRQYMQWFKDLIRRADTCDLAVLIEWYTDNIRKEKDKKKKKKYRRDDDSNSSSSLEKSSSNSSDFEGEEQSHRRRRSEKDKKKKKKSTRSRDSSSDDSSSNESEDESRRHRKKDSHHKKHDKKDPIDQLIKDMAELKVRLAAPKEKQKDALTLRHDLWCFFCRNQGHTKEDCRLPKSNQPAAANSDWISEAPTSSTDDYYAKGTDGHVYHVSMAGVSSGGPKFAPPRYNPPEYVGGRPRPPITTRVTGPVPIDQVECYRCHQKGHYVNNCPNAQLQQESRPSTSYTTRTFDPSYIPIVPTESEEWPMDSKWMVNEVTTRSKKKEKSEESSTSTGKQKVTYPRKDSSIDSSTSELSTKAKSDSRKVYKNDISYVIWNVLKEIPPPKV</sequence>
<keyword evidence="1" id="KW-0862">Zinc</keyword>
<dbReference type="InterPro" id="IPR036875">
    <property type="entry name" value="Znf_CCHC_sf"/>
</dbReference>
<feature type="domain" description="CCHC-type" evidence="3">
    <location>
        <begin position="350"/>
        <end position="365"/>
    </location>
</feature>
<gene>
    <name evidence="4" type="ORF">R1flu_008304</name>
</gene>
<keyword evidence="1" id="KW-0863">Zinc-finger</keyword>
<evidence type="ECO:0000259" key="3">
    <source>
        <dbReference type="PROSITE" id="PS50158"/>
    </source>
</evidence>
<evidence type="ECO:0000256" key="2">
    <source>
        <dbReference type="SAM" id="MobiDB-lite"/>
    </source>
</evidence>
<feature type="region of interest" description="Disordered" evidence="2">
    <location>
        <begin position="409"/>
        <end position="456"/>
    </location>
</feature>
<name>A0ABD1YBB4_9MARC</name>
<proteinExistence type="predicted"/>
<organism evidence="4 5">
    <name type="scientific">Riccia fluitans</name>
    <dbReference type="NCBI Taxonomy" id="41844"/>
    <lineage>
        <taxon>Eukaryota</taxon>
        <taxon>Viridiplantae</taxon>
        <taxon>Streptophyta</taxon>
        <taxon>Embryophyta</taxon>
        <taxon>Marchantiophyta</taxon>
        <taxon>Marchantiopsida</taxon>
        <taxon>Marchantiidae</taxon>
        <taxon>Marchantiales</taxon>
        <taxon>Ricciaceae</taxon>
        <taxon>Riccia</taxon>
    </lineage>
</organism>
<dbReference type="Gene3D" id="4.10.60.10">
    <property type="entry name" value="Zinc finger, CCHC-type"/>
    <property type="match status" value="1"/>
</dbReference>
<feature type="region of interest" description="Disordered" evidence="2">
    <location>
        <begin position="128"/>
        <end position="221"/>
    </location>
</feature>
<comment type="caution">
    <text evidence="4">The sequence shown here is derived from an EMBL/GenBank/DDBJ whole genome shotgun (WGS) entry which is preliminary data.</text>
</comment>
<keyword evidence="5" id="KW-1185">Reference proteome</keyword>
<feature type="compositionally biased region" description="Basic residues" evidence="2">
    <location>
        <begin position="202"/>
        <end position="214"/>
    </location>
</feature>
<protein>
    <recommendedName>
        <fullName evidence="3">CCHC-type domain-containing protein</fullName>
    </recommendedName>
</protein>
<dbReference type="InterPro" id="IPR001878">
    <property type="entry name" value="Znf_CCHC"/>
</dbReference>
<dbReference type="GO" id="GO:0008270">
    <property type="term" value="F:zinc ion binding"/>
    <property type="evidence" value="ECO:0007669"/>
    <property type="project" value="UniProtKB-KW"/>
</dbReference>
<dbReference type="SMART" id="SM00343">
    <property type="entry name" value="ZnF_C2HC"/>
    <property type="match status" value="2"/>
</dbReference>
<dbReference type="Proteomes" id="UP001605036">
    <property type="component" value="Unassembled WGS sequence"/>
</dbReference>
<dbReference type="PANTHER" id="PTHR33223">
    <property type="entry name" value="CCHC-TYPE DOMAIN-CONTAINING PROTEIN"/>
    <property type="match status" value="1"/>
</dbReference>
<reference evidence="4 5" key="1">
    <citation type="submission" date="2024-09" db="EMBL/GenBank/DDBJ databases">
        <title>Chromosome-scale assembly of Riccia fluitans.</title>
        <authorList>
            <person name="Paukszto L."/>
            <person name="Sawicki J."/>
            <person name="Karawczyk K."/>
            <person name="Piernik-Szablinska J."/>
            <person name="Szczecinska M."/>
            <person name="Mazdziarz M."/>
        </authorList>
    </citation>
    <scope>NUCLEOTIDE SEQUENCE [LARGE SCALE GENOMIC DNA]</scope>
    <source>
        <strain evidence="4">Rf_01</strain>
        <tissue evidence="4">Aerial parts of the thallus</tissue>
    </source>
</reference>
<dbReference type="Pfam" id="PF03732">
    <property type="entry name" value="Retrotrans_gag"/>
    <property type="match status" value="1"/>
</dbReference>
<accession>A0ABD1YBB4</accession>
<dbReference type="SUPFAM" id="SSF57756">
    <property type="entry name" value="Retrovirus zinc finger-like domains"/>
    <property type="match status" value="1"/>
</dbReference>
<evidence type="ECO:0000313" key="5">
    <source>
        <dbReference type="Proteomes" id="UP001605036"/>
    </source>
</evidence>
<dbReference type="InterPro" id="IPR005162">
    <property type="entry name" value="Retrotrans_gag_dom"/>
</dbReference>
<feature type="compositionally biased region" description="Low complexity" evidence="2">
    <location>
        <begin position="143"/>
        <end position="157"/>
    </location>
</feature>